<dbReference type="Pfam" id="PF00356">
    <property type="entry name" value="LacI"/>
    <property type="match status" value="1"/>
</dbReference>
<reference evidence="6 7" key="1">
    <citation type="submission" date="2020-04" db="EMBL/GenBank/DDBJ databases">
        <title>Pseudoalteromonas caenipelagi sp. nov., isolated from a tidal flat.</title>
        <authorList>
            <person name="Park S."/>
            <person name="Yoon J.-H."/>
        </authorList>
    </citation>
    <scope>NUCLEOTIDE SEQUENCE [LARGE SCALE GENOMIC DNA]</scope>
    <source>
        <strain evidence="6 7">JBTF-M23</strain>
    </source>
</reference>
<feature type="domain" description="HTH lacI-type" evidence="5">
    <location>
        <begin position="9"/>
        <end position="63"/>
    </location>
</feature>
<comment type="caution">
    <text evidence="6">The sequence shown here is derived from an EMBL/GenBank/DDBJ whole genome shotgun (WGS) entry which is preliminary data.</text>
</comment>
<keyword evidence="1" id="KW-0678">Repressor</keyword>
<keyword evidence="3 6" id="KW-0238">DNA-binding</keyword>
<name>A0A849VGL6_9GAMM</name>
<dbReference type="PROSITE" id="PS00356">
    <property type="entry name" value="HTH_LACI_1"/>
    <property type="match status" value="1"/>
</dbReference>
<dbReference type="SUPFAM" id="SSF47413">
    <property type="entry name" value="lambda repressor-like DNA-binding domains"/>
    <property type="match status" value="1"/>
</dbReference>
<dbReference type="RefSeq" id="WP_171626071.1">
    <property type="nucleotide sequence ID" value="NZ_JABBPG010000003.1"/>
</dbReference>
<dbReference type="AlphaFoldDB" id="A0A849VGL6"/>
<dbReference type="EMBL" id="JABBPG010000003">
    <property type="protein sequence ID" value="NOU51014.1"/>
    <property type="molecule type" value="Genomic_DNA"/>
</dbReference>
<accession>A0A849VGL6</accession>
<sequence>MDKNSKQSVTIHDVARVAGVSKSTVSLVLQGKGKTSALAKEKVHAAIQQTGYVYNREAAALRSKSSDLVAIVVNDLTTPYCAKLAVTLENHIRALGFMTTLVNTNDNALTQAQVIAKLQEYRVRALVISPAINTQASWLNQLKTPHTQVVTIMRQVANSNVPCVLPNNEHGICQATQALLAKGHKHIAFIGGDAVASEYIQRLNGFNNALNGQHDIQSWVFNSSANRHGGRIAMSQCLAQVPQVESVVCFNDVVAYGAIEHLREQGLRPGTDISIIGFEDLDDSQFMNPPLSSIRVDADEIAKTVCDLILNNTQEGVFLTNTEFIQRQS</sequence>
<keyword evidence="2" id="KW-0805">Transcription regulation</keyword>
<evidence type="ECO:0000256" key="1">
    <source>
        <dbReference type="ARBA" id="ARBA00022491"/>
    </source>
</evidence>
<evidence type="ECO:0000259" key="5">
    <source>
        <dbReference type="PROSITE" id="PS50932"/>
    </source>
</evidence>
<evidence type="ECO:0000256" key="3">
    <source>
        <dbReference type="ARBA" id="ARBA00023125"/>
    </source>
</evidence>
<protein>
    <submittedName>
        <fullName evidence="6">LacI family DNA-binding transcriptional regulator</fullName>
    </submittedName>
</protein>
<dbReference type="PANTHER" id="PTHR30146">
    <property type="entry name" value="LACI-RELATED TRANSCRIPTIONAL REPRESSOR"/>
    <property type="match status" value="1"/>
</dbReference>
<dbReference type="InterPro" id="IPR010982">
    <property type="entry name" value="Lambda_DNA-bd_dom_sf"/>
</dbReference>
<dbReference type="Gene3D" id="3.40.50.2300">
    <property type="match status" value="2"/>
</dbReference>
<proteinExistence type="predicted"/>
<keyword evidence="7" id="KW-1185">Reference proteome</keyword>
<dbReference type="InterPro" id="IPR000843">
    <property type="entry name" value="HTH_LacI"/>
</dbReference>
<evidence type="ECO:0000313" key="6">
    <source>
        <dbReference type="EMBL" id="NOU51014.1"/>
    </source>
</evidence>
<keyword evidence="4" id="KW-0804">Transcription</keyword>
<evidence type="ECO:0000313" key="7">
    <source>
        <dbReference type="Proteomes" id="UP000586305"/>
    </source>
</evidence>
<evidence type="ECO:0000256" key="4">
    <source>
        <dbReference type="ARBA" id="ARBA00023163"/>
    </source>
</evidence>
<evidence type="ECO:0000256" key="2">
    <source>
        <dbReference type="ARBA" id="ARBA00023015"/>
    </source>
</evidence>
<dbReference type="InterPro" id="IPR001761">
    <property type="entry name" value="Peripla_BP/Lac1_sug-bd_dom"/>
</dbReference>
<dbReference type="Pfam" id="PF00532">
    <property type="entry name" value="Peripla_BP_1"/>
    <property type="match status" value="1"/>
</dbReference>
<dbReference type="SUPFAM" id="SSF53822">
    <property type="entry name" value="Periplasmic binding protein-like I"/>
    <property type="match status" value="1"/>
</dbReference>
<dbReference type="PANTHER" id="PTHR30146:SF148">
    <property type="entry name" value="HTH-TYPE TRANSCRIPTIONAL REPRESSOR PURR-RELATED"/>
    <property type="match status" value="1"/>
</dbReference>
<organism evidence="6 7">
    <name type="scientific">Pseudoalteromonas caenipelagi</name>
    <dbReference type="NCBI Taxonomy" id="2726988"/>
    <lineage>
        <taxon>Bacteria</taxon>
        <taxon>Pseudomonadati</taxon>
        <taxon>Pseudomonadota</taxon>
        <taxon>Gammaproteobacteria</taxon>
        <taxon>Alteromonadales</taxon>
        <taxon>Pseudoalteromonadaceae</taxon>
        <taxon>Pseudoalteromonas</taxon>
    </lineage>
</organism>
<dbReference type="Proteomes" id="UP000586305">
    <property type="component" value="Unassembled WGS sequence"/>
</dbReference>
<dbReference type="Gene3D" id="1.10.260.40">
    <property type="entry name" value="lambda repressor-like DNA-binding domains"/>
    <property type="match status" value="1"/>
</dbReference>
<dbReference type="GO" id="GO:0003700">
    <property type="term" value="F:DNA-binding transcription factor activity"/>
    <property type="evidence" value="ECO:0007669"/>
    <property type="project" value="TreeGrafter"/>
</dbReference>
<gene>
    <name evidence="6" type="ORF">HG263_10765</name>
</gene>
<dbReference type="SMART" id="SM00354">
    <property type="entry name" value="HTH_LACI"/>
    <property type="match status" value="1"/>
</dbReference>
<dbReference type="CDD" id="cd01392">
    <property type="entry name" value="HTH_LacI"/>
    <property type="match status" value="1"/>
</dbReference>
<dbReference type="GO" id="GO:0000976">
    <property type="term" value="F:transcription cis-regulatory region binding"/>
    <property type="evidence" value="ECO:0007669"/>
    <property type="project" value="TreeGrafter"/>
</dbReference>
<dbReference type="InterPro" id="IPR028082">
    <property type="entry name" value="Peripla_BP_I"/>
</dbReference>
<dbReference type="PROSITE" id="PS50932">
    <property type="entry name" value="HTH_LACI_2"/>
    <property type="match status" value="1"/>
</dbReference>